<dbReference type="InterPro" id="IPR009060">
    <property type="entry name" value="UBA-like_sf"/>
</dbReference>
<dbReference type="Gene3D" id="1.10.220.150">
    <property type="entry name" value="Arf GTPase activating protein"/>
    <property type="match status" value="1"/>
</dbReference>
<dbReference type="GO" id="GO:0008270">
    <property type="term" value="F:zinc ion binding"/>
    <property type="evidence" value="ECO:0007669"/>
    <property type="project" value="UniProtKB-KW"/>
</dbReference>
<keyword evidence="2" id="KW-0479">Metal-binding</keyword>
<dbReference type="SMART" id="SM00165">
    <property type="entry name" value="UBA"/>
    <property type="match status" value="2"/>
</dbReference>
<dbReference type="PROSITE" id="PS50115">
    <property type="entry name" value="ARFGAP"/>
    <property type="match status" value="1"/>
</dbReference>
<dbReference type="OrthoDB" id="10266696at2759"/>
<feature type="region of interest" description="Disordered" evidence="6">
    <location>
        <begin position="326"/>
        <end position="369"/>
    </location>
</feature>
<dbReference type="InterPro" id="IPR051718">
    <property type="entry name" value="ARF_GTPase-activating"/>
</dbReference>
<feature type="domain" description="Arf-GAP" evidence="8">
    <location>
        <begin position="17"/>
        <end position="134"/>
    </location>
</feature>
<feature type="region of interest" description="Disordered" evidence="6">
    <location>
        <begin position="239"/>
        <end position="292"/>
    </location>
</feature>
<proteinExistence type="predicted"/>
<dbReference type="InterPro" id="IPR001164">
    <property type="entry name" value="ArfGAP_dom"/>
</dbReference>
<protein>
    <submittedName>
        <fullName evidence="9">Gtpase activating protein</fullName>
    </submittedName>
</protein>
<feature type="domain" description="UBA" evidence="7">
    <location>
        <begin position="200"/>
        <end position="241"/>
    </location>
</feature>
<dbReference type="SUPFAM" id="SSF57863">
    <property type="entry name" value="ArfGap/RecO-like zinc finger"/>
    <property type="match status" value="1"/>
</dbReference>
<name>A0A9W8I7Y6_9FUNG</name>
<evidence type="ECO:0000256" key="1">
    <source>
        <dbReference type="ARBA" id="ARBA00022468"/>
    </source>
</evidence>
<organism evidence="9 10">
    <name type="scientific">Coemansia brasiliensis</name>
    <dbReference type="NCBI Taxonomy" id="2650707"/>
    <lineage>
        <taxon>Eukaryota</taxon>
        <taxon>Fungi</taxon>
        <taxon>Fungi incertae sedis</taxon>
        <taxon>Zoopagomycota</taxon>
        <taxon>Kickxellomycotina</taxon>
        <taxon>Kickxellomycetes</taxon>
        <taxon>Kickxellales</taxon>
        <taxon>Kickxellaceae</taxon>
        <taxon>Coemansia</taxon>
    </lineage>
</organism>
<feature type="compositionally biased region" description="Low complexity" evidence="6">
    <location>
        <begin position="247"/>
        <end position="263"/>
    </location>
</feature>
<evidence type="ECO:0000256" key="6">
    <source>
        <dbReference type="SAM" id="MobiDB-lite"/>
    </source>
</evidence>
<dbReference type="PANTHER" id="PTHR45705:SF1">
    <property type="entry name" value="FI20236P1"/>
    <property type="match status" value="1"/>
</dbReference>
<dbReference type="InterPro" id="IPR015940">
    <property type="entry name" value="UBA"/>
</dbReference>
<evidence type="ECO:0000259" key="7">
    <source>
        <dbReference type="PROSITE" id="PS50030"/>
    </source>
</evidence>
<dbReference type="PRINTS" id="PR00405">
    <property type="entry name" value="REVINTRACTNG"/>
</dbReference>
<dbReference type="GO" id="GO:0005096">
    <property type="term" value="F:GTPase activator activity"/>
    <property type="evidence" value="ECO:0007669"/>
    <property type="project" value="UniProtKB-KW"/>
</dbReference>
<dbReference type="PANTHER" id="PTHR45705">
    <property type="entry name" value="FI20236P1"/>
    <property type="match status" value="1"/>
</dbReference>
<comment type="caution">
    <text evidence="9">The sequence shown here is derived from an EMBL/GenBank/DDBJ whole genome shotgun (WGS) entry which is preliminary data.</text>
</comment>
<keyword evidence="10" id="KW-1185">Reference proteome</keyword>
<evidence type="ECO:0000313" key="9">
    <source>
        <dbReference type="EMBL" id="KAJ2849681.1"/>
    </source>
</evidence>
<dbReference type="InterPro" id="IPR038508">
    <property type="entry name" value="ArfGAP_dom_sf"/>
</dbReference>
<dbReference type="Pfam" id="PF01412">
    <property type="entry name" value="ArfGap"/>
    <property type="match status" value="1"/>
</dbReference>
<keyword evidence="4" id="KW-0862">Zinc</keyword>
<feature type="compositionally biased region" description="Low complexity" evidence="6">
    <location>
        <begin position="384"/>
        <end position="405"/>
    </location>
</feature>
<dbReference type="Pfam" id="PF00627">
    <property type="entry name" value="UBA"/>
    <property type="match status" value="1"/>
</dbReference>
<evidence type="ECO:0000256" key="4">
    <source>
        <dbReference type="ARBA" id="ARBA00022833"/>
    </source>
</evidence>
<evidence type="ECO:0000256" key="3">
    <source>
        <dbReference type="ARBA" id="ARBA00022771"/>
    </source>
</evidence>
<evidence type="ECO:0000256" key="2">
    <source>
        <dbReference type="ARBA" id="ARBA00022723"/>
    </source>
</evidence>
<dbReference type="PROSITE" id="PS50030">
    <property type="entry name" value="UBA"/>
    <property type="match status" value="2"/>
</dbReference>
<accession>A0A9W8I7Y6</accession>
<gene>
    <name evidence="9" type="primary">GTS1</name>
    <name evidence="9" type="ORF">IWW36_002448</name>
</gene>
<dbReference type="Gene3D" id="1.10.8.10">
    <property type="entry name" value="DNA helicase RuvA subunit, C-terminal domain"/>
    <property type="match status" value="2"/>
</dbReference>
<feature type="region of interest" description="Disordered" evidence="6">
    <location>
        <begin position="384"/>
        <end position="415"/>
    </location>
</feature>
<evidence type="ECO:0000256" key="5">
    <source>
        <dbReference type="PROSITE-ProRule" id="PRU00288"/>
    </source>
</evidence>
<evidence type="ECO:0000259" key="8">
    <source>
        <dbReference type="PROSITE" id="PS50115"/>
    </source>
</evidence>
<evidence type="ECO:0000313" key="10">
    <source>
        <dbReference type="Proteomes" id="UP001139887"/>
    </source>
</evidence>
<dbReference type="InterPro" id="IPR037278">
    <property type="entry name" value="ARFGAP/RecO"/>
</dbReference>
<keyword evidence="1" id="KW-0343">GTPase activation</keyword>
<sequence length="415" mass="44614">MVTATDKEKKRLADKHRKILTELSKQHDNSTCADCGATGARWASWNLGVFLCIRCGGLHRHLGTHITKIKSISLDNWTTEQIEHFRNIGNKRANAYFNPHPDRHPPPRSDRDVERFIRDKYQHRLFVDRHNGVPDPSIIGASPAPNPVASTAQVDEASALTRLHELGFVNVRENHQALQKCNMDVEKAIKYLRGESTDISLKDPRVAQLLNMGFSSASQNAQALTMCQGDVNHAIELLLSNNPPPRSSVTSPAPSAKAAVSPPAKAPPKSPANDLLDGDFFGSEAAPATKAPAGGINELLGGLSLSEKSKPTGVSAVQESNDLFGDFGDFLSAGPQTQQPQTAPATANPAATASNSRPVSPPQHGGQSMLDTNFIMSLYSKPNAPASTNTENTTATAGNTNKNANSGFNDLDFFM</sequence>
<dbReference type="AlphaFoldDB" id="A0A9W8I7Y6"/>
<dbReference type="GO" id="GO:0005737">
    <property type="term" value="C:cytoplasm"/>
    <property type="evidence" value="ECO:0007669"/>
    <property type="project" value="TreeGrafter"/>
</dbReference>
<keyword evidence="3 5" id="KW-0863">Zinc-finger</keyword>
<dbReference type="FunFam" id="1.10.220.150:FF:000009">
    <property type="entry name" value="stromal membrane-associated protein 1 isoform X1"/>
    <property type="match status" value="1"/>
</dbReference>
<feature type="domain" description="UBA" evidence="7">
    <location>
        <begin position="153"/>
        <end position="195"/>
    </location>
</feature>
<feature type="compositionally biased region" description="Low complexity" evidence="6">
    <location>
        <begin position="335"/>
        <end position="353"/>
    </location>
</feature>
<dbReference type="SMART" id="SM00105">
    <property type="entry name" value="ArfGap"/>
    <property type="match status" value="1"/>
</dbReference>
<dbReference type="EMBL" id="JANBUW010000064">
    <property type="protein sequence ID" value="KAJ2849681.1"/>
    <property type="molecule type" value="Genomic_DNA"/>
</dbReference>
<dbReference type="CDD" id="cd08204">
    <property type="entry name" value="ArfGap"/>
    <property type="match status" value="1"/>
</dbReference>
<dbReference type="Proteomes" id="UP001139887">
    <property type="component" value="Unassembled WGS sequence"/>
</dbReference>
<dbReference type="SUPFAM" id="SSF46934">
    <property type="entry name" value="UBA-like"/>
    <property type="match status" value="2"/>
</dbReference>
<reference evidence="9" key="1">
    <citation type="submission" date="2022-07" db="EMBL/GenBank/DDBJ databases">
        <title>Phylogenomic reconstructions and comparative analyses of Kickxellomycotina fungi.</title>
        <authorList>
            <person name="Reynolds N.K."/>
            <person name="Stajich J.E."/>
            <person name="Barry K."/>
            <person name="Grigoriev I.V."/>
            <person name="Crous P."/>
            <person name="Smith M.E."/>
        </authorList>
    </citation>
    <scope>NUCLEOTIDE SEQUENCE</scope>
    <source>
        <strain evidence="9">NRRL 1566</strain>
    </source>
</reference>